<keyword evidence="3" id="KW-0272">Extracellular matrix</keyword>
<accession>A0AAD9CJ60</accession>
<dbReference type="EMBL" id="JASDAP010000007">
    <property type="protein sequence ID" value="KAK1900584.1"/>
    <property type="molecule type" value="Genomic_DNA"/>
</dbReference>
<evidence type="ECO:0000256" key="2">
    <source>
        <dbReference type="ARBA" id="ARBA00022525"/>
    </source>
</evidence>
<dbReference type="InterPro" id="IPR001073">
    <property type="entry name" value="C1q_dom"/>
</dbReference>
<evidence type="ECO:0000259" key="4">
    <source>
        <dbReference type="PROSITE" id="PS50871"/>
    </source>
</evidence>
<dbReference type="Gene3D" id="2.60.120.40">
    <property type="match status" value="1"/>
</dbReference>
<comment type="caution">
    <text evidence="5">The sequence shown here is derived from an EMBL/GenBank/DDBJ whole genome shotgun (WGS) entry which is preliminary data.</text>
</comment>
<sequence length="142" mass="15493">MDCTEPTICPSGTVAFTAKLRVDDSYPTGDGVLKFATVLINEGGGYRADTGIFTCPQDGFYHFSMHVSTYGIGECAIYKNGQKVVSLYNNTLPEKRSQVSSMSSVIQLTGDDKVWVNLWGPGRNDIFATEDNDTVFVGFRLG</sequence>
<comment type="subcellular location">
    <subcellularLocation>
        <location evidence="1">Secreted</location>
        <location evidence="1">Extracellular space</location>
        <location evidence="1">Extracellular matrix</location>
    </subcellularLocation>
</comment>
<reference evidence="5" key="1">
    <citation type="submission" date="2023-04" db="EMBL/GenBank/DDBJ databases">
        <title>Chromosome-level genome of Chaenocephalus aceratus.</title>
        <authorList>
            <person name="Park H."/>
        </authorList>
    </citation>
    <scope>NUCLEOTIDE SEQUENCE</scope>
    <source>
        <strain evidence="5">DE</strain>
        <tissue evidence="5">Muscle</tissue>
    </source>
</reference>
<dbReference type="InterPro" id="IPR050392">
    <property type="entry name" value="Collagen/C1q_domain"/>
</dbReference>
<feature type="domain" description="C1q" evidence="4">
    <location>
        <begin position="9"/>
        <end position="142"/>
    </location>
</feature>
<dbReference type="SMART" id="SM00110">
    <property type="entry name" value="C1Q"/>
    <property type="match status" value="1"/>
</dbReference>
<dbReference type="AlphaFoldDB" id="A0AAD9CJ60"/>
<dbReference type="SUPFAM" id="SSF49842">
    <property type="entry name" value="TNF-like"/>
    <property type="match status" value="1"/>
</dbReference>
<dbReference type="PROSITE" id="PS50871">
    <property type="entry name" value="C1Q"/>
    <property type="match status" value="1"/>
</dbReference>
<gene>
    <name evidence="5" type="ORF">KUDE01_001371</name>
</gene>
<protein>
    <submittedName>
        <fullName evidence="5">Complement C1q and tumor necrosis factor-related protein 9</fullName>
    </submittedName>
</protein>
<keyword evidence="6" id="KW-1185">Reference proteome</keyword>
<keyword evidence="2" id="KW-0964">Secreted</keyword>
<proteinExistence type="predicted"/>
<dbReference type="PRINTS" id="PR00007">
    <property type="entry name" value="COMPLEMNTC1Q"/>
</dbReference>
<dbReference type="Pfam" id="PF00386">
    <property type="entry name" value="C1q"/>
    <property type="match status" value="1"/>
</dbReference>
<dbReference type="PANTHER" id="PTHR15427">
    <property type="entry name" value="EMILIN ELASTIN MICROFIBRIL INTERFACE-LOCATED PROTEIN ELASTIN MICROFIBRIL INTERFACER"/>
    <property type="match status" value="1"/>
</dbReference>
<dbReference type="GO" id="GO:0005581">
    <property type="term" value="C:collagen trimer"/>
    <property type="evidence" value="ECO:0007669"/>
    <property type="project" value="UniProtKB-KW"/>
</dbReference>
<evidence type="ECO:0000256" key="1">
    <source>
        <dbReference type="ARBA" id="ARBA00004498"/>
    </source>
</evidence>
<dbReference type="PANTHER" id="PTHR15427:SF33">
    <property type="entry name" value="COLLAGEN IV NC1 DOMAIN-CONTAINING PROTEIN"/>
    <property type="match status" value="1"/>
</dbReference>
<organism evidence="5 6">
    <name type="scientific">Dissostichus eleginoides</name>
    <name type="common">Patagonian toothfish</name>
    <name type="synonym">Dissostichus amissus</name>
    <dbReference type="NCBI Taxonomy" id="100907"/>
    <lineage>
        <taxon>Eukaryota</taxon>
        <taxon>Metazoa</taxon>
        <taxon>Chordata</taxon>
        <taxon>Craniata</taxon>
        <taxon>Vertebrata</taxon>
        <taxon>Euteleostomi</taxon>
        <taxon>Actinopterygii</taxon>
        <taxon>Neopterygii</taxon>
        <taxon>Teleostei</taxon>
        <taxon>Neoteleostei</taxon>
        <taxon>Acanthomorphata</taxon>
        <taxon>Eupercaria</taxon>
        <taxon>Perciformes</taxon>
        <taxon>Notothenioidei</taxon>
        <taxon>Nototheniidae</taxon>
        <taxon>Dissostichus</taxon>
    </lineage>
</organism>
<evidence type="ECO:0000256" key="3">
    <source>
        <dbReference type="ARBA" id="ARBA00022530"/>
    </source>
</evidence>
<dbReference type="Proteomes" id="UP001228049">
    <property type="component" value="Unassembled WGS sequence"/>
</dbReference>
<evidence type="ECO:0000313" key="5">
    <source>
        <dbReference type="EMBL" id="KAK1900584.1"/>
    </source>
</evidence>
<dbReference type="InterPro" id="IPR008983">
    <property type="entry name" value="Tumour_necrosis_fac-like_dom"/>
</dbReference>
<name>A0AAD9CJ60_DISEL</name>
<evidence type="ECO:0000313" key="6">
    <source>
        <dbReference type="Proteomes" id="UP001228049"/>
    </source>
</evidence>